<evidence type="ECO:0000256" key="1">
    <source>
        <dbReference type="ARBA" id="ARBA00004970"/>
    </source>
</evidence>
<accession>A0A1M6GCM4</accession>
<dbReference type="EMBL" id="FQZP01000023">
    <property type="protein sequence ID" value="SHJ07687.1"/>
    <property type="molecule type" value="Genomic_DNA"/>
</dbReference>
<dbReference type="OrthoDB" id="9775255at2"/>
<dbReference type="InterPro" id="IPR010140">
    <property type="entry name" value="Histidinol_P_phosphatase_HisJ"/>
</dbReference>
<dbReference type="Proteomes" id="UP000324781">
    <property type="component" value="Unassembled WGS sequence"/>
</dbReference>
<proteinExistence type="inferred from homology"/>
<name>A0A1M6GCM4_9FIRM</name>
<feature type="domain" description="PHP" evidence="9">
    <location>
        <begin position="6"/>
        <end position="204"/>
    </location>
</feature>
<protein>
    <recommendedName>
        <fullName evidence="3 8">Histidinol-phosphatase</fullName>
        <shortName evidence="8">HolPase</shortName>
        <ecNumber evidence="3 8">3.1.3.15</ecNumber>
    </recommendedName>
</protein>
<evidence type="ECO:0000313" key="11">
    <source>
        <dbReference type="Proteomes" id="UP000324781"/>
    </source>
</evidence>
<sequence>MLKSTFHTHSRFDDGACDLEDYVLSALKKGFSVLGFSAHAPVLFDSEWNMKQEAWDEYIALTKSLRDKYGDRIEIYTGLETDFYKGCTDWRNKKGIDYTIGAVHFIQNPETGKYYAFDGSRQEFEENLEVNFGGDIRRLVAGYYGLVREMLMKMTPNIVAHLDVIRKNNQGGRFFDEDEEWYREEVLNTLEVVALTHAVLEINTGGISRGYMTTPYPSRWILEYCLDMDIPVMVNSDAHHPDALDCSFEEAYELLRDVGFKSQRILYRGEWKDVGL</sequence>
<dbReference type="InterPro" id="IPR004013">
    <property type="entry name" value="PHP_dom"/>
</dbReference>
<keyword evidence="5 8" id="KW-0378">Hydrolase</keyword>
<organism evidence="10 11">
    <name type="scientific">Thermoclostridium caenicola</name>
    <dbReference type="NCBI Taxonomy" id="659425"/>
    <lineage>
        <taxon>Bacteria</taxon>
        <taxon>Bacillati</taxon>
        <taxon>Bacillota</taxon>
        <taxon>Clostridia</taxon>
        <taxon>Eubacteriales</taxon>
        <taxon>Oscillospiraceae</taxon>
        <taxon>Thermoclostridium</taxon>
    </lineage>
</organism>
<evidence type="ECO:0000256" key="3">
    <source>
        <dbReference type="ARBA" id="ARBA00013085"/>
    </source>
</evidence>
<dbReference type="InterPro" id="IPR016195">
    <property type="entry name" value="Pol/histidinol_Pase-like"/>
</dbReference>
<dbReference type="RefSeq" id="WP_149678709.1">
    <property type="nucleotide sequence ID" value="NZ_DAONMB010000048.1"/>
</dbReference>
<dbReference type="PANTHER" id="PTHR21039:SF0">
    <property type="entry name" value="HISTIDINOL-PHOSPHATASE"/>
    <property type="match status" value="1"/>
</dbReference>
<evidence type="ECO:0000256" key="5">
    <source>
        <dbReference type="ARBA" id="ARBA00022801"/>
    </source>
</evidence>
<comment type="catalytic activity">
    <reaction evidence="7 8">
        <text>L-histidinol phosphate + H2O = L-histidinol + phosphate</text>
        <dbReference type="Rhea" id="RHEA:14465"/>
        <dbReference type="ChEBI" id="CHEBI:15377"/>
        <dbReference type="ChEBI" id="CHEBI:43474"/>
        <dbReference type="ChEBI" id="CHEBI:57699"/>
        <dbReference type="ChEBI" id="CHEBI:57980"/>
        <dbReference type="EC" id="3.1.3.15"/>
    </reaction>
</comment>
<dbReference type="UniPathway" id="UPA00031">
    <property type="reaction ID" value="UER00013"/>
</dbReference>
<dbReference type="GO" id="GO:0005737">
    <property type="term" value="C:cytoplasm"/>
    <property type="evidence" value="ECO:0007669"/>
    <property type="project" value="TreeGrafter"/>
</dbReference>
<comment type="similarity">
    <text evidence="2 8">Belongs to the PHP hydrolase family. HisK subfamily.</text>
</comment>
<dbReference type="NCBIfam" id="TIGR01856">
    <property type="entry name" value="hisJ_fam"/>
    <property type="match status" value="1"/>
</dbReference>
<dbReference type="EC" id="3.1.3.15" evidence="3 8"/>
<evidence type="ECO:0000256" key="4">
    <source>
        <dbReference type="ARBA" id="ARBA00022605"/>
    </source>
</evidence>
<dbReference type="PANTHER" id="PTHR21039">
    <property type="entry name" value="HISTIDINOL PHOSPHATASE-RELATED"/>
    <property type="match status" value="1"/>
</dbReference>
<dbReference type="SUPFAM" id="SSF89550">
    <property type="entry name" value="PHP domain-like"/>
    <property type="match status" value="1"/>
</dbReference>
<evidence type="ECO:0000259" key="9">
    <source>
        <dbReference type="Pfam" id="PF02811"/>
    </source>
</evidence>
<dbReference type="CDD" id="cd12110">
    <property type="entry name" value="PHP_HisPPase_Hisj_like"/>
    <property type="match status" value="1"/>
</dbReference>
<comment type="pathway">
    <text evidence="1 8">Amino-acid biosynthesis; L-histidine biosynthesis; L-histidine from 5-phospho-alpha-D-ribose 1-diphosphate: step 8/9.</text>
</comment>
<evidence type="ECO:0000313" key="10">
    <source>
        <dbReference type="EMBL" id="SHJ07687.1"/>
    </source>
</evidence>
<reference evidence="10 11" key="1">
    <citation type="submission" date="2016-11" db="EMBL/GenBank/DDBJ databases">
        <authorList>
            <person name="Varghese N."/>
            <person name="Submissions S."/>
        </authorList>
    </citation>
    <scope>NUCLEOTIDE SEQUENCE [LARGE SCALE GENOMIC DNA]</scope>
    <source>
        <strain evidence="10 11">DSM 19027</strain>
    </source>
</reference>
<evidence type="ECO:0000256" key="7">
    <source>
        <dbReference type="ARBA" id="ARBA00049158"/>
    </source>
</evidence>
<evidence type="ECO:0000256" key="2">
    <source>
        <dbReference type="ARBA" id="ARBA00009152"/>
    </source>
</evidence>
<dbReference type="GO" id="GO:0004401">
    <property type="term" value="F:histidinol-phosphatase activity"/>
    <property type="evidence" value="ECO:0007669"/>
    <property type="project" value="UniProtKB-UniRule"/>
</dbReference>
<evidence type="ECO:0000256" key="8">
    <source>
        <dbReference type="RuleBase" id="RU366003"/>
    </source>
</evidence>
<dbReference type="Pfam" id="PF02811">
    <property type="entry name" value="PHP"/>
    <property type="match status" value="1"/>
</dbReference>
<gene>
    <name evidence="10" type="ORF">SAMN05444373_10234</name>
</gene>
<keyword evidence="11" id="KW-1185">Reference proteome</keyword>
<keyword evidence="4 8" id="KW-0028">Amino-acid biosynthesis</keyword>
<dbReference type="Gene3D" id="3.20.20.140">
    <property type="entry name" value="Metal-dependent hydrolases"/>
    <property type="match status" value="1"/>
</dbReference>
<dbReference type="AlphaFoldDB" id="A0A1M6GCM4"/>
<dbReference type="GO" id="GO:0000105">
    <property type="term" value="P:L-histidine biosynthetic process"/>
    <property type="evidence" value="ECO:0007669"/>
    <property type="project" value="UniProtKB-UniRule"/>
</dbReference>
<keyword evidence="6 8" id="KW-0368">Histidine biosynthesis</keyword>
<evidence type="ECO:0000256" key="6">
    <source>
        <dbReference type="ARBA" id="ARBA00023102"/>
    </source>
</evidence>